<evidence type="ECO:0000256" key="2">
    <source>
        <dbReference type="PROSITE-ProRule" id="PRU00117"/>
    </source>
</evidence>
<dbReference type="PANTHER" id="PTHR10288">
    <property type="entry name" value="KH DOMAIN CONTAINING RNA BINDING PROTEIN"/>
    <property type="match status" value="1"/>
</dbReference>
<dbReference type="STRING" id="1088818.A0A2I0AJG9"/>
<name>A0A2I0AJG9_9ASPA</name>
<dbReference type="GO" id="GO:0003723">
    <property type="term" value="F:RNA binding"/>
    <property type="evidence" value="ECO:0007669"/>
    <property type="project" value="UniProtKB-UniRule"/>
</dbReference>
<protein>
    <submittedName>
        <fullName evidence="5">KH domain-containing protein</fullName>
    </submittedName>
</protein>
<feature type="domain" description="K Homology" evidence="4">
    <location>
        <begin position="246"/>
        <end position="315"/>
    </location>
</feature>
<dbReference type="InterPro" id="IPR004088">
    <property type="entry name" value="KH_dom_type_1"/>
</dbReference>
<reference evidence="5 6" key="1">
    <citation type="journal article" date="2017" name="Nature">
        <title>The Apostasia genome and the evolution of orchids.</title>
        <authorList>
            <person name="Zhang G.Q."/>
            <person name="Liu K.W."/>
            <person name="Li Z."/>
            <person name="Lohaus R."/>
            <person name="Hsiao Y.Y."/>
            <person name="Niu S.C."/>
            <person name="Wang J.Y."/>
            <person name="Lin Y.C."/>
            <person name="Xu Q."/>
            <person name="Chen L.J."/>
            <person name="Yoshida K."/>
            <person name="Fujiwara S."/>
            <person name="Wang Z.W."/>
            <person name="Zhang Y.Q."/>
            <person name="Mitsuda N."/>
            <person name="Wang M."/>
            <person name="Liu G.H."/>
            <person name="Pecoraro L."/>
            <person name="Huang H.X."/>
            <person name="Xiao X.J."/>
            <person name="Lin M."/>
            <person name="Wu X.Y."/>
            <person name="Wu W.L."/>
            <person name="Chen Y.Y."/>
            <person name="Chang S.B."/>
            <person name="Sakamoto S."/>
            <person name="Ohme-Takagi M."/>
            <person name="Yagi M."/>
            <person name="Zeng S.J."/>
            <person name="Shen C.Y."/>
            <person name="Yeh C.M."/>
            <person name="Luo Y.B."/>
            <person name="Tsai W.C."/>
            <person name="Van de Peer Y."/>
            <person name="Liu Z.J."/>
        </authorList>
    </citation>
    <scope>NUCLEOTIDE SEQUENCE [LARGE SCALE GENOMIC DNA]</scope>
    <source>
        <strain evidence="6">cv. Shenzhen</strain>
        <tissue evidence="5">Stem</tissue>
    </source>
</reference>
<organism evidence="5 6">
    <name type="scientific">Apostasia shenzhenica</name>
    <dbReference type="NCBI Taxonomy" id="1088818"/>
    <lineage>
        <taxon>Eukaryota</taxon>
        <taxon>Viridiplantae</taxon>
        <taxon>Streptophyta</taxon>
        <taxon>Embryophyta</taxon>
        <taxon>Tracheophyta</taxon>
        <taxon>Spermatophyta</taxon>
        <taxon>Magnoliopsida</taxon>
        <taxon>Liliopsida</taxon>
        <taxon>Asparagales</taxon>
        <taxon>Orchidaceae</taxon>
        <taxon>Apostasioideae</taxon>
        <taxon>Apostasia</taxon>
    </lineage>
</organism>
<evidence type="ECO:0000259" key="4">
    <source>
        <dbReference type="SMART" id="SM00322"/>
    </source>
</evidence>
<dbReference type="OrthoDB" id="1937934at2759"/>
<keyword evidence="6" id="KW-1185">Reference proteome</keyword>
<dbReference type="Proteomes" id="UP000236161">
    <property type="component" value="Unassembled WGS sequence"/>
</dbReference>
<dbReference type="AlphaFoldDB" id="A0A2I0AJG9"/>
<evidence type="ECO:0000313" key="6">
    <source>
        <dbReference type="Proteomes" id="UP000236161"/>
    </source>
</evidence>
<dbReference type="SUPFAM" id="SSF54791">
    <property type="entry name" value="Eukaryotic type KH-domain (KH-domain type I)"/>
    <property type="match status" value="4"/>
</dbReference>
<evidence type="ECO:0000256" key="1">
    <source>
        <dbReference type="ARBA" id="ARBA00022737"/>
    </source>
</evidence>
<keyword evidence="1" id="KW-0677">Repeat</keyword>
<feature type="domain" description="K Homology" evidence="4">
    <location>
        <begin position="138"/>
        <end position="213"/>
    </location>
</feature>
<evidence type="ECO:0000313" key="5">
    <source>
        <dbReference type="EMBL" id="PKA55690.1"/>
    </source>
</evidence>
<dbReference type="InterPro" id="IPR004087">
    <property type="entry name" value="KH_dom"/>
</dbReference>
<gene>
    <name evidence="5" type="ORF">AXF42_Ash011982</name>
</gene>
<evidence type="ECO:0000256" key="3">
    <source>
        <dbReference type="SAM" id="MobiDB-lite"/>
    </source>
</evidence>
<feature type="domain" description="K Homology" evidence="4">
    <location>
        <begin position="331"/>
        <end position="405"/>
    </location>
</feature>
<dbReference type="Pfam" id="PF00013">
    <property type="entry name" value="KH_1"/>
    <property type="match status" value="4"/>
</dbReference>
<dbReference type="SMART" id="SM00322">
    <property type="entry name" value="KH"/>
    <property type="match status" value="4"/>
</dbReference>
<dbReference type="InterPro" id="IPR036612">
    <property type="entry name" value="KH_dom_type_1_sf"/>
</dbReference>
<feature type="region of interest" description="Disordered" evidence="3">
    <location>
        <begin position="410"/>
        <end position="429"/>
    </location>
</feature>
<dbReference type="Gene3D" id="3.30.310.210">
    <property type="match status" value="2"/>
</dbReference>
<sequence length="476" mass="52600">MDGEGNFYRKRSHDYSDNEVNKRRNINDKREIQGLKGEQTEYRYLCPRRKVGLIMGVGGEIVKHIRADSGAYVEIQDTIQGCEERIVKIYSSSKGINRFRDMKGFVCPAQNALFKVHERLVKCELPVSNDDGDGIDMVQVTARLLITSDQARCIIGKGGHSIKSMRYDTGAKIGIWSDDRLPACANRYEELLEIKGQNLAVKEALFRVSCLLHELPPRSLAKSSATDPSVGYIVHNQEHDLQGRNYEFSLRMICPSINIREVIGKGGDTINQIRQESGASVKLDCFFDEDDCMILVSANEFSGNSCSPTINAAIQLQPRCSKKIENEFGKPSYVTRLLIPRSRVGCLIGKSGVVIKEMRRATHASISIVEESLPSVASEDDAMVEISGDLMNARDALIEVIGRLKSNISARRGSLPSSSSSAPSSYMPRNTTYGSVFTGRNCEQSNHGYIYGSTNGDSPGKFPSELHGCSEGDGYN</sequence>
<proteinExistence type="predicted"/>
<dbReference type="PROSITE" id="PS50084">
    <property type="entry name" value="KH_TYPE_1"/>
    <property type="match status" value="4"/>
</dbReference>
<feature type="domain" description="K Homology" evidence="4">
    <location>
        <begin position="38"/>
        <end position="108"/>
    </location>
</feature>
<keyword evidence="2" id="KW-0694">RNA-binding</keyword>
<accession>A0A2I0AJG9</accession>
<feature type="region of interest" description="Disordered" evidence="3">
    <location>
        <begin position="1"/>
        <end position="26"/>
    </location>
</feature>
<dbReference type="EMBL" id="KZ451978">
    <property type="protein sequence ID" value="PKA55690.1"/>
    <property type="molecule type" value="Genomic_DNA"/>
</dbReference>
<feature type="region of interest" description="Disordered" evidence="3">
    <location>
        <begin position="452"/>
        <end position="476"/>
    </location>
</feature>
<feature type="compositionally biased region" description="Basic and acidic residues" evidence="3">
    <location>
        <begin position="13"/>
        <end position="26"/>
    </location>
</feature>
<feature type="compositionally biased region" description="Low complexity" evidence="3">
    <location>
        <begin position="410"/>
        <end position="425"/>
    </location>
</feature>